<dbReference type="AlphaFoldDB" id="A0A8J5HDC4"/>
<proteinExistence type="predicted"/>
<feature type="compositionally biased region" description="Polar residues" evidence="1">
    <location>
        <begin position="226"/>
        <end position="242"/>
    </location>
</feature>
<evidence type="ECO:0000313" key="2">
    <source>
        <dbReference type="EMBL" id="KAG6519327.1"/>
    </source>
</evidence>
<evidence type="ECO:0000313" key="3">
    <source>
        <dbReference type="Proteomes" id="UP000734854"/>
    </source>
</evidence>
<dbReference type="Proteomes" id="UP000734854">
    <property type="component" value="Unassembled WGS sequence"/>
</dbReference>
<organism evidence="2 3">
    <name type="scientific">Zingiber officinale</name>
    <name type="common">Ginger</name>
    <name type="synonym">Amomum zingiber</name>
    <dbReference type="NCBI Taxonomy" id="94328"/>
    <lineage>
        <taxon>Eukaryota</taxon>
        <taxon>Viridiplantae</taxon>
        <taxon>Streptophyta</taxon>
        <taxon>Embryophyta</taxon>
        <taxon>Tracheophyta</taxon>
        <taxon>Spermatophyta</taxon>
        <taxon>Magnoliopsida</taxon>
        <taxon>Liliopsida</taxon>
        <taxon>Zingiberales</taxon>
        <taxon>Zingiberaceae</taxon>
        <taxon>Zingiber</taxon>
    </lineage>
</organism>
<dbReference type="EMBL" id="JACMSC010000006">
    <property type="protein sequence ID" value="KAG6519327.1"/>
    <property type="molecule type" value="Genomic_DNA"/>
</dbReference>
<sequence length="389" mass="43154">MASRWQCAASGGYDWQWADGERRVQESREEDEEDRDQGREVMLLSEDGSVLSSKYLETVECVKTGNKLQLPNHLVEIFDMRTSFAEHLPKVQSTVLENSSCSSNIESSMKPQSKNVGASYSYDSAKFRDCSQLQSKNICKTCTQQVISSCSSCSTKDAEPTLQSNKPVRNALQILHNLKKPLPDDENSLINNPMVQTNGFPSENARKHIRNLSLQGGDSSEVDSTEYATQTSLSKTPDTKSTLSQNIEGLSAVKCSSGIQAVREPSDLVNEMLPVQKDCLPNQNENIADISDKFLENNNSDTEINPVARSEILNLELFPELFHIFFKDIFPSVPPVILLLKEEDIKQDGKMGTNQILDASTMISDKLHSGSSSIKDLLGDDLPTFDLGF</sequence>
<keyword evidence="3" id="KW-1185">Reference proteome</keyword>
<accession>A0A8J5HDC4</accession>
<reference evidence="2 3" key="1">
    <citation type="submission" date="2020-08" db="EMBL/GenBank/DDBJ databases">
        <title>Plant Genome Project.</title>
        <authorList>
            <person name="Zhang R.-G."/>
        </authorList>
    </citation>
    <scope>NUCLEOTIDE SEQUENCE [LARGE SCALE GENOMIC DNA]</scope>
    <source>
        <tissue evidence="2">Rhizome</tissue>
    </source>
</reference>
<gene>
    <name evidence="2" type="ORF">ZIOFF_022820</name>
</gene>
<name>A0A8J5HDC4_ZINOF</name>
<comment type="caution">
    <text evidence="2">The sequence shown here is derived from an EMBL/GenBank/DDBJ whole genome shotgun (WGS) entry which is preliminary data.</text>
</comment>
<feature type="region of interest" description="Disordered" evidence="1">
    <location>
        <begin position="214"/>
        <end position="242"/>
    </location>
</feature>
<evidence type="ECO:0000256" key="1">
    <source>
        <dbReference type="SAM" id="MobiDB-lite"/>
    </source>
</evidence>
<protein>
    <submittedName>
        <fullName evidence="2">Uncharacterized protein</fullName>
    </submittedName>
</protein>